<dbReference type="AlphaFoldDB" id="A0AAV2HVF5"/>
<sequence>MRNAGLGDLDTTVTSHQMEHQLDGCDPMACVLYSHSPSVQVYYALRTRLESSSDAWLQ</sequence>
<name>A0AAV2HVF5_LYMST</name>
<protein>
    <submittedName>
        <fullName evidence="1">Uncharacterized protein</fullName>
    </submittedName>
</protein>
<feature type="non-terminal residue" evidence="1">
    <location>
        <position position="58"/>
    </location>
</feature>
<evidence type="ECO:0000313" key="1">
    <source>
        <dbReference type="EMBL" id="CAL1538149.1"/>
    </source>
</evidence>
<evidence type="ECO:0000313" key="2">
    <source>
        <dbReference type="Proteomes" id="UP001497497"/>
    </source>
</evidence>
<keyword evidence="2" id="KW-1185">Reference proteome</keyword>
<comment type="caution">
    <text evidence="1">The sequence shown here is derived from an EMBL/GenBank/DDBJ whole genome shotgun (WGS) entry which is preliminary data.</text>
</comment>
<gene>
    <name evidence="1" type="ORF">GSLYS_00011970001</name>
</gene>
<dbReference type="EMBL" id="CAXITT010000287">
    <property type="protein sequence ID" value="CAL1538149.1"/>
    <property type="molecule type" value="Genomic_DNA"/>
</dbReference>
<accession>A0AAV2HVF5</accession>
<organism evidence="1 2">
    <name type="scientific">Lymnaea stagnalis</name>
    <name type="common">Great pond snail</name>
    <name type="synonym">Helix stagnalis</name>
    <dbReference type="NCBI Taxonomy" id="6523"/>
    <lineage>
        <taxon>Eukaryota</taxon>
        <taxon>Metazoa</taxon>
        <taxon>Spiralia</taxon>
        <taxon>Lophotrochozoa</taxon>
        <taxon>Mollusca</taxon>
        <taxon>Gastropoda</taxon>
        <taxon>Heterobranchia</taxon>
        <taxon>Euthyneura</taxon>
        <taxon>Panpulmonata</taxon>
        <taxon>Hygrophila</taxon>
        <taxon>Lymnaeoidea</taxon>
        <taxon>Lymnaeidae</taxon>
        <taxon>Lymnaea</taxon>
    </lineage>
</organism>
<proteinExistence type="predicted"/>
<reference evidence="1 2" key="1">
    <citation type="submission" date="2024-04" db="EMBL/GenBank/DDBJ databases">
        <authorList>
            <consortium name="Genoscope - CEA"/>
            <person name="William W."/>
        </authorList>
    </citation>
    <scope>NUCLEOTIDE SEQUENCE [LARGE SCALE GENOMIC DNA]</scope>
</reference>
<dbReference type="Proteomes" id="UP001497497">
    <property type="component" value="Unassembled WGS sequence"/>
</dbReference>